<reference evidence="6 7" key="1">
    <citation type="submission" date="2020-04" db="EMBL/GenBank/DDBJ databases">
        <authorList>
            <person name="De Canck E."/>
        </authorList>
    </citation>
    <scope>NUCLEOTIDE SEQUENCE [LARGE SCALE GENOMIC DNA]</scope>
    <source>
        <strain evidence="6 7">LMG 29542</strain>
    </source>
</reference>
<dbReference type="Pfam" id="PF03466">
    <property type="entry name" value="LysR_substrate"/>
    <property type="match status" value="1"/>
</dbReference>
<evidence type="ECO:0000256" key="2">
    <source>
        <dbReference type="ARBA" id="ARBA00023015"/>
    </source>
</evidence>
<comment type="similarity">
    <text evidence="1">Belongs to the LysR transcriptional regulatory family.</text>
</comment>
<accession>A0A6J5EWP1</accession>
<evidence type="ECO:0000259" key="5">
    <source>
        <dbReference type="PROSITE" id="PS50931"/>
    </source>
</evidence>
<dbReference type="EMBL" id="CADIKH010000042">
    <property type="protein sequence ID" value="CAB3769612.1"/>
    <property type="molecule type" value="Genomic_DNA"/>
</dbReference>
<evidence type="ECO:0000313" key="7">
    <source>
        <dbReference type="Proteomes" id="UP000494363"/>
    </source>
</evidence>
<dbReference type="CDD" id="cd08422">
    <property type="entry name" value="PBP2_CrgA_like"/>
    <property type="match status" value="1"/>
</dbReference>
<dbReference type="InterPro" id="IPR036388">
    <property type="entry name" value="WH-like_DNA-bd_sf"/>
</dbReference>
<keyword evidence="2" id="KW-0805">Transcription regulation</keyword>
<keyword evidence="7" id="KW-1185">Reference proteome</keyword>
<dbReference type="AlphaFoldDB" id="A0A6J5EWP1"/>
<keyword evidence="4" id="KW-0804">Transcription</keyword>
<dbReference type="InterPro" id="IPR005119">
    <property type="entry name" value="LysR_subst-bd"/>
</dbReference>
<evidence type="ECO:0000256" key="3">
    <source>
        <dbReference type="ARBA" id="ARBA00023125"/>
    </source>
</evidence>
<organism evidence="6 7">
    <name type="scientific">Paraburkholderia humisilvae</name>
    <dbReference type="NCBI Taxonomy" id="627669"/>
    <lineage>
        <taxon>Bacteria</taxon>
        <taxon>Pseudomonadati</taxon>
        <taxon>Pseudomonadota</taxon>
        <taxon>Betaproteobacteria</taxon>
        <taxon>Burkholderiales</taxon>
        <taxon>Burkholderiaceae</taxon>
        <taxon>Paraburkholderia</taxon>
    </lineage>
</organism>
<dbReference type="Pfam" id="PF00126">
    <property type="entry name" value="HTH_1"/>
    <property type="match status" value="1"/>
</dbReference>
<dbReference type="SUPFAM" id="SSF53850">
    <property type="entry name" value="Periplasmic binding protein-like II"/>
    <property type="match status" value="1"/>
</dbReference>
<feature type="domain" description="HTH lysR-type" evidence="5">
    <location>
        <begin position="1"/>
        <end position="57"/>
    </location>
</feature>
<dbReference type="FunFam" id="1.10.10.10:FF:000001">
    <property type="entry name" value="LysR family transcriptional regulator"/>
    <property type="match status" value="1"/>
</dbReference>
<dbReference type="PANTHER" id="PTHR30537">
    <property type="entry name" value="HTH-TYPE TRANSCRIPTIONAL REGULATOR"/>
    <property type="match status" value="1"/>
</dbReference>
<dbReference type="GO" id="GO:0043565">
    <property type="term" value="F:sequence-specific DNA binding"/>
    <property type="evidence" value="ECO:0007669"/>
    <property type="project" value="TreeGrafter"/>
</dbReference>
<evidence type="ECO:0000256" key="4">
    <source>
        <dbReference type="ARBA" id="ARBA00023163"/>
    </source>
</evidence>
<sequence length="330" mass="35643">MLHNVRIFVRVVETGSFTAVANELNTTTGKISRTVTALEEHLSAALIHRTTRHLSMTDTGDRYYRRMKAILADIDHANAEARNATTIPHGRIRIHSMPGLAESHMTAAIVAFQAANPDVSVELRVEQRMPNLVEEGYDVSFIAAPKLPDSGYVSSLFGKSYGILVASGDYLARRGVPKDIADLKKHTLLRLESPVGPTDEWILEGPDGEVSVPVAVSPFQANSARALTYSLLSGAGIGTLASYTVVSDLRSGALVRVLPQYRLHAFNIVALYPARRYLDAKVAQLIDYLKDHISPALDELHRTIEAIGGEPAGSGAHGATVLRHVTPGAA</sequence>
<protein>
    <submittedName>
        <fullName evidence="6">HTH-type transcriptional regulator DmlR</fullName>
    </submittedName>
</protein>
<dbReference type="Proteomes" id="UP000494363">
    <property type="component" value="Unassembled WGS sequence"/>
</dbReference>
<dbReference type="InterPro" id="IPR058163">
    <property type="entry name" value="LysR-type_TF_proteobact-type"/>
</dbReference>
<dbReference type="PANTHER" id="PTHR30537:SF5">
    <property type="entry name" value="HTH-TYPE TRANSCRIPTIONAL ACTIVATOR TTDR-RELATED"/>
    <property type="match status" value="1"/>
</dbReference>
<evidence type="ECO:0000313" key="6">
    <source>
        <dbReference type="EMBL" id="CAB3769612.1"/>
    </source>
</evidence>
<dbReference type="SUPFAM" id="SSF46785">
    <property type="entry name" value="Winged helix' DNA-binding domain"/>
    <property type="match status" value="1"/>
</dbReference>
<dbReference type="PROSITE" id="PS50931">
    <property type="entry name" value="HTH_LYSR"/>
    <property type="match status" value="1"/>
</dbReference>
<evidence type="ECO:0000256" key="1">
    <source>
        <dbReference type="ARBA" id="ARBA00009437"/>
    </source>
</evidence>
<dbReference type="InterPro" id="IPR036390">
    <property type="entry name" value="WH_DNA-bd_sf"/>
</dbReference>
<name>A0A6J5EWP1_9BURK</name>
<dbReference type="Gene3D" id="1.10.10.10">
    <property type="entry name" value="Winged helix-like DNA-binding domain superfamily/Winged helix DNA-binding domain"/>
    <property type="match status" value="1"/>
</dbReference>
<keyword evidence="3" id="KW-0238">DNA-binding</keyword>
<proteinExistence type="inferred from homology"/>
<gene>
    <name evidence="6" type="primary">dmlR_24</name>
    <name evidence="6" type="ORF">LMG29542_06158</name>
</gene>
<dbReference type="Gene3D" id="3.40.190.290">
    <property type="match status" value="1"/>
</dbReference>
<dbReference type="GO" id="GO:0006351">
    <property type="term" value="P:DNA-templated transcription"/>
    <property type="evidence" value="ECO:0007669"/>
    <property type="project" value="TreeGrafter"/>
</dbReference>
<dbReference type="InterPro" id="IPR000847">
    <property type="entry name" value="LysR_HTH_N"/>
</dbReference>
<dbReference type="GO" id="GO:0003700">
    <property type="term" value="F:DNA-binding transcription factor activity"/>
    <property type="evidence" value="ECO:0007669"/>
    <property type="project" value="InterPro"/>
</dbReference>